<dbReference type="Pfam" id="PF21820">
    <property type="entry name" value="DUF6886"/>
    <property type="match status" value="1"/>
</dbReference>
<dbReference type="RefSeq" id="WP_307684787.1">
    <property type="nucleotide sequence ID" value="NZ_JAUSRD010000004.1"/>
</dbReference>
<dbReference type="AlphaFoldDB" id="A0AAW8CNT0"/>
<dbReference type="Proteomes" id="UP001242045">
    <property type="component" value="Unassembled WGS sequence"/>
</dbReference>
<sequence length="182" mass="20961">MRLFHFSDKADIDRFVPRPVQVPAKRRQGLEWLNGPLVWAIAQAHQHLYLFPRECPRVVIRAAAFATDTDRKAWLGDLRPGMSSVAYIEERWVERFERAELTRYELPSDTFTDIQDAGMWVSRETVVPSSATRTTDLRSELQASRTELRVVESLVPLKPVWESSLQASGIRLRNAVGWQQTV</sequence>
<dbReference type="EMBL" id="JAUSRD010000004">
    <property type="protein sequence ID" value="MDP9893113.1"/>
    <property type="molecule type" value="Genomic_DNA"/>
</dbReference>
<comment type="caution">
    <text evidence="1">The sequence shown here is derived from an EMBL/GenBank/DDBJ whole genome shotgun (WGS) entry which is preliminary data.</text>
</comment>
<dbReference type="InterPro" id="IPR049253">
    <property type="entry name" value="DUF6886"/>
</dbReference>
<gene>
    <name evidence="1" type="ORF">J2W31_002224</name>
</gene>
<evidence type="ECO:0000313" key="2">
    <source>
        <dbReference type="Proteomes" id="UP001242045"/>
    </source>
</evidence>
<proteinExistence type="predicted"/>
<protein>
    <recommendedName>
        <fullName evidence="3">DUF4433 domain-containing protein</fullName>
    </recommendedName>
</protein>
<reference evidence="1" key="1">
    <citation type="submission" date="2023-07" db="EMBL/GenBank/DDBJ databases">
        <title>Sorghum-associated microbial communities from plants grown in Nebraska, USA.</title>
        <authorList>
            <person name="Schachtman D."/>
        </authorList>
    </citation>
    <scope>NUCLEOTIDE SEQUENCE</scope>
    <source>
        <strain evidence="1">DS3754</strain>
    </source>
</reference>
<accession>A0AAW8CNT0</accession>
<evidence type="ECO:0000313" key="1">
    <source>
        <dbReference type="EMBL" id="MDP9893113.1"/>
    </source>
</evidence>
<name>A0AAW8CNT0_9BURK</name>
<evidence type="ECO:0008006" key="3">
    <source>
        <dbReference type="Google" id="ProtNLM"/>
    </source>
</evidence>
<organism evidence="1 2">
    <name type="scientific">Variovorax boronicumulans</name>
    <dbReference type="NCBI Taxonomy" id="436515"/>
    <lineage>
        <taxon>Bacteria</taxon>
        <taxon>Pseudomonadati</taxon>
        <taxon>Pseudomonadota</taxon>
        <taxon>Betaproteobacteria</taxon>
        <taxon>Burkholderiales</taxon>
        <taxon>Comamonadaceae</taxon>
        <taxon>Variovorax</taxon>
    </lineage>
</organism>